<evidence type="ECO:0000313" key="3">
    <source>
        <dbReference type="EMBL" id="MEJ8848626.1"/>
    </source>
</evidence>
<evidence type="ECO:0000256" key="1">
    <source>
        <dbReference type="ARBA" id="ARBA00006987"/>
    </source>
</evidence>
<reference evidence="3 4" key="1">
    <citation type="submission" date="2024-03" db="EMBL/GenBank/DDBJ databases">
        <title>Novel species of the genus Variovorax.</title>
        <authorList>
            <person name="Liu Q."/>
            <person name="Xin Y.-H."/>
        </authorList>
    </citation>
    <scope>NUCLEOTIDE SEQUENCE [LARGE SCALE GENOMIC DNA]</scope>
    <source>
        <strain evidence="3 4">KACC 18900</strain>
    </source>
</reference>
<dbReference type="RefSeq" id="WP_340343755.1">
    <property type="nucleotide sequence ID" value="NZ_JBBKZT010000008.1"/>
</dbReference>
<dbReference type="InterPro" id="IPR042100">
    <property type="entry name" value="Bug_dom1"/>
</dbReference>
<dbReference type="PIRSF" id="PIRSF017082">
    <property type="entry name" value="YflP"/>
    <property type="match status" value="1"/>
</dbReference>
<dbReference type="SUPFAM" id="SSF53850">
    <property type="entry name" value="Periplasmic binding protein-like II"/>
    <property type="match status" value="1"/>
</dbReference>
<dbReference type="Pfam" id="PF03401">
    <property type="entry name" value="TctC"/>
    <property type="match status" value="1"/>
</dbReference>
<evidence type="ECO:0000313" key="4">
    <source>
        <dbReference type="Proteomes" id="UP001385892"/>
    </source>
</evidence>
<dbReference type="Gene3D" id="3.40.190.150">
    <property type="entry name" value="Bordetella uptake gene, domain 1"/>
    <property type="match status" value="1"/>
</dbReference>
<protein>
    <submittedName>
        <fullName evidence="3">Tripartite tricarboxylate transporter substrate binding protein</fullName>
    </submittedName>
</protein>
<evidence type="ECO:0000256" key="2">
    <source>
        <dbReference type="SAM" id="SignalP"/>
    </source>
</evidence>
<dbReference type="Gene3D" id="3.40.190.10">
    <property type="entry name" value="Periplasmic binding protein-like II"/>
    <property type="match status" value="1"/>
</dbReference>
<dbReference type="Proteomes" id="UP001385892">
    <property type="component" value="Unassembled WGS sequence"/>
</dbReference>
<accession>A0ABU8WMD9</accession>
<proteinExistence type="inferred from homology"/>
<dbReference type="EMBL" id="JBBKZT010000008">
    <property type="protein sequence ID" value="MEJ8848626.1"/>
    <property type="molecule type" value="Genomic_DNA"/>
</dbReference>
<feature type="chain" id="PRO_5045923301" evidence="2">
    <location>
        <begin position="21"/>
        <end position="324"/>
    </location>
</feature>
<keyword evidence="2" id="KW-0732">Signal</keyword>
<keyword evidence="4" id="KW-1185">Reference proteome</keyword>
<organism evidence="3 4">
    <name type="scientific">Variovorax rhizosphaerae</name>
    <dbReference type="NCBI Taxonomy" id="1836200"/>
    <lineage>
        <taxon>Bacteria</taxon>
        <taxon>Pseudomonadati</taxon>
        <taxon>Pseudomonadota</taxon>
        <taxon>Betaproteobacteria</taxon>
        <taxon>Burkholderiales</taxon>
        <taxon>Comamonadaceae</taxon>
        <taxon>Variovorax</taxon>
    </lineage>
</organism>
<dbReference type="CDD" id="cd07012">
    <property type="entry name" value="PBP2_Bug_TTT"/>
    <property type="match status" value="1"/>
</dbReference>
<dbReference type="PANTHER" id="PTHR42928:SF5">
    <property type="entry name" value="BLR1237 PROTEIN"/>
    <property type="match status" value="1"/>
</dbReference>
<dbReference type="PANTHER" id="PTHR42928">
    <property type="entry name" value="TRICARBOXYLATE-BINDING PROTEIN"/>
    <property type="match status" value="1"/>
</dbReference>
<sequence>MTGKSLLAIALLALASAASAEAPAGLSPGPVRITSTLPTGSGPDTVARVIAEKMQAKWGRAVVVDAKPGGAGVVAINVVKSAPPTGNDLVVTDVGNLSINPLIFKKLAYDPEKDLTPVALLYKTAFFITVSADGPFKTLKDLLAATAGKGKPITYGSNAVGGPIHLASARLEGALGVEMTHVPYKETSQLYAAVSTGEVDWAFGSIATAGPLVRSSKLRFLAIADSARSPAMPDVPTLAEAGAPKGIDALTWVALMAPRATPAATVGEINKAVNDALVQPDVKERFATFGFIASPGPAQQVTDLMQGDRARYAEVLKRVKVSVD</sequence>
<comment type="caution">
    <text evidence="3">The sequence shown here is derived from an EMBL/GenBank/DDBJ whole genome shotgun (WGS) entry which is preliminary data.</text>
</comment>
<dbReference type="InterPro" id="IPR005064">
    <property type="entry name" value="BUG"/>
</dbReference>
<gene>
    <name evidence="3" type="ORF">WKW82_18355</name>
</gene>
<feature type="signal peptide" evidence="2">
    <location>
        <begin position="1"/>
        <end position="20"/>
    </location>
</feature>
<name>A0ABU8WMD9_9BURK</name>
<comment type="similarity">
    <text evidence="1">Belongs to the UPF0065 (bug) family.</text>
</comment>